<dbReference type="RefSeq" id="WP_311424117.1">
    <property type="nucleotide sequence ID" value="NZ_JAVREH010000025.1"/>
</dbReference>
<protein>
    <submittedName>
        <fullName evidence="2">Glycoside hydrolase family 66 protein</fullName>
    </submittedName>
</protein>
<sequence length="551" mass="59613">MTGLTGDTSTAATLTSELLPTLTSYRPDQPVEIEVRDLPGPATLSLWRMGELVAEHPVPAGGTVSLGALAAGGYGVELAAADGTIARTAVEVVADARSVLRYGFVVDFRPDRNPAPVQDNLRRLHLTGVQFYDWAYRHADLLGGGPRYTDALGQPVSLDTVRALIEACHRVGSDALGYAAVYAVGPDEWPKWQHDALLTATGKPYALGDFLFILDPARQDWLEHFSADLTAATEQVGFDGFHLDQYGYPKRAHRPDGEVVDVADSFRTLIAAVRDALPQSRLVFNNVNDFPTWATASSPQDAVYIEVWPPQVGLEHLAHVATRARAEAGGKPVVIAAYQHVYDTVEAESADRATAFTMATLWSHGASHLLCGEADRILVDPYYVRNHPVSDSTASLLRRWYDFAVEHGELLGPGGIDDVTGSYAGSYNDDLDVSYPAVPVANQAQAGTVWRRITSVGRAGAGSDQLVMHLINLGGQDDTRWDAARHEPDDPGPGTLRIRRVGPGLPRVRYADPDRQSRLVDVEVTADGDFATAQLPAPHLWQLVLIDPASP</sequence>
<name>A0ABU2JDE0_9ACTN</name>
<dbReference type="InterPro" id="IPR013780">
    <property type="entry name" value="Glyco_hydro_b"/>
</dbReference>
<organism evidence="2 3">
    <name type="scientific">Jatrophihabitans lederbergiae</name>
    <dbReference type="NCBI Taxonomy" id="3075547"/>
    <lineage>
        <taxon>Bacteria</taxon>
        <taxon>Bacillati</taxon>
        <taxon>Actinomycetota</taxon>
        <taxon>Actinomycetes</taxon>
        <taxon>Jatrophihabitantales</taxon>
        <taxon>Jatrophihabitantaceae</taxon>
        <taxon>Jatrophihabitans</taxon>
    </lineage>
</organism>
<keyword evidence="1" id="KW-0732">Signal</keyword>
<dbReference type="InterPro" id="IPR017853">
    <property type="entry name" value="GH"/>
</dbReference>
<dbReference type="Proteomes" id="UP001183176">
    <property type="component" value="Unassembled WGS sequence"/>
</dbReference>
<evidence type="ECO:0000313" key="3">
    <source>
        <dbReference type="Proteomes" id="UP001183176"/>
    </source>
</evidence>
<dbReference type="EMBL" id="JAVREH010000025">
    <property type="protein sequence ID" value="MDT0262970.1"/>
    <property type="molecule type" value="Genomic_DNA"/>
</dbReference>
<dbReference type="InterPro" id="IPR025092">
    <property type="entry name" value="Glyco_hydro_66"/>
</dbReference>
<evidence type="ECO:0000313" key="2">
    <source>
        <dbReference type="EMBL" id="MDT0262970.1"/>
    </source>
</evidence>
<gene>
    <name evidence="2" type="ORF">RM423_16365</name>
</gene>
<dbReference type="SUPFAM" id="SSF51445">
    <property type="entry name" value="(Trans)glycosidases"/>
    <property type="match status" value="1"/>
</dbReference>
<comment type="caution">
    <text evidence="2">The sequence shown here is derived from an EMBL/GenBank/DDBJ whole genome shotgun (WGS) entry which is preliminary data.</text>
</comment>
<accession>A0ABU2JDE0</accession>
<reference evidence="3" key="1">
    <citation type="submission" date="2023-07" db="EMBL/GenBank/DDBJ databases">
        <title>30 novel species of actinomycetes from the DSMZ collection.</title>
        <authorList>
            <person name="Nouioui I."/>
        </authorList>
    </citation>
    <scope>NUCLEOTIDE SEQUENCE [LARGE SCALE GENOMIC DNA]</scope>
    <source>
        <strain evidence="3">DSM 44399</strain>
    </source>
</reference>
<dbReference type="GO" id="GO:0016787">
    <property type="term" value="F:hydrolase activity"/>
    <property type="evidence" value="ECO:0007669"/>
    <property type="project" value="UniProtKB-KW"/>
</dbReference>
<dbReference type="Gene3D" id="2.60.40.1180">
    <property type="entry name" value="Golgi alpha-mannosidase II"/>
    <property type="match status" value="1"/>
</dbReference>
<evidence type="ECO:0000256" key="1">
    <source>
        <dbReference type="ARBA" id="ARBA00022729"/>
    </source>
</evidence>
<keyword evidence="2" id="KW-0378">Hydrolase</keyword>
<dbReference type="CDD" id="cd14745">
    <property type="entry name" value="GH66"/>
    <property type="match status" value="1"/>
</dbReference>
<keyword evidence="3" id="KW-1185">Reference proteome</keyword>
<dbReference type="Gene3D" id="3.20.20.80">
    <property type="entry name" value="Glycosidases"/>
    <property type="match status" value="1"/>
</dbReference>
<dbReference type="Pfam" id="PF13199">
    <property type="entry name" value="Glyco_hydro_66"/>
    <property type="match status" value="1"/>
</dbReference>
<proteinExistence type="predicted"/>